<dbReference type="InterPro" id="IPR013693">
    <property type="entry name" value="SpoIID/LytB_N"/>
</dbReference>
<evidence type="ECO:0000313" key="2">
    <source>
        <dbReference type="EMBL" id="MCI0182974.1"/>
    </source>
</evidence>
<accession>A0A9X1V8P7</accession>
<feature type="domain" description="Sporulation stage II protein D amidase enhancer LytB N-terminal" evidence="1">
    <location>
        <begin position="64"/>
        <end position="150"/>
    </location>
</feature>
<organism evidence="2 3">
    <name type="scientific">Sulfoacidibacillus ferrooxidans</name>
    <dbReference type="NCBI Taxonomy" id="2005001"/>
    <lineage>
        <taxon>Bacteria</taxon>
        <taxon>Bacillati</taxon>
        <taxon>Bacillota</taxon>
        <taxon>Bacilli</taxon>
        <taxon>Bacillales</taxon>
        <taxon>Alicyclobacillaceae</taxon>
        <taxon>Sulfoacidibacillus</taxon>
    </lineage>
</organism>
<dbReference type="Proteomes" id="UP001139263">
    <property type="component" value="Unassembled WGS sequence"/>
</dbReference>
<dbReference type="EMBL" id="JALBUF010000002">
    <property type="protein sequence ID" value="MCI0182974.1"/>
    <property type="molecule type" value="Genomic_DNA"/>
</dbReference>
<reference evidence="2" key="1">
    <citation type="submission" date="2022-03" db="EMBL/GenBank/DDBJ databases">
        <title>Draft Genome Sequence of Firmicute Strain S0AB, a Heterotrophic Iron/Sulfur-Oxidizing Extreme Acidophile.</title>
        <authorList>
            <person name="Vergara E."/>
            <person name="Pakostova E."/>
            <person name="Johnson D.B."/>
            <person name="Holmes D.S."/>
        </authorList>
    </citation>
    <scope>NUCLEOTIDE SEQUENCE</scope>
    <source>
        <strain evidence="2">S0AB</strain>
    </source>
</reference>
<dbReference type="AlphaFoldDB" id="A0A9X1V8P7"/>
<comment type="caution">
    <text evidence="2">The sequence shown here is derived from an EMBL/GenBank/DDBJ whole genome shotgun (WGS) entry which is preliminary data.</text>
</comment>
<dbReference type="RefSeq" id="WP_241712620.1">
    <property type="nucleotide sequence ID" value="NZ_JALBUF010000002.1"/>
</dbReference>
<evidence type="ECO:0000313" key="3">
    <source>
        <dbReference type="Proteomes" id="UP001139263"/>
    </source>
</evidence>
<dbReference type="Pfam" id="PF08486">
    <property type="entry name" value="SpoIID"/>
    <property type="match status" value="1"/>
</dbReference>
<proteinExistence type="predicted"/>
<sequence length="220" mass="24708">MYRLGSLAHLVSLVIVLSGSLAAALLPTHTVKAQTFIVGSAGFPSTIRVAIRENNASGEPDPRGRIIYVSTVNFDQYCRDVLPNEWFPNWSQSSLESGAIAVKMFAWFHHLHPVTIDGFTFDVDNTVNFQTYRSQSDQPPTDQAYYATRNLAFVNPDKSIIELNYRAGYENNPNWQYRNAGIMSQWGSQYWAAQGRTPLQILEFYYAGKMITTIPGVGRS</sequence>
<evidence type="ECO:0000259" key="1">
    <source>
        <dbReference type="Pfam" id="PF08486"/>
    </source>
</evidence>
<protein>
    <recommendedName>
        <fullName evidence="1">Sporulation stage II protein D amidase enhancer LytB N-terminal domain-containing protein</fullName>
    </recommendedName>
</protein>
<name>A0A9X1V8P7_9BACL</name>
<gene>
    <name evidence="2" type="ORF">MM817_01243</name>
</gene>
<keyword evidence="3" id="KW-1185">Reference proteome</keyword>